<organism evidence="6 7">
    <name type="scientific">Prunus avium</name>
    <name type="common">Cherry</name>
    <name type="synonym">Cerasus avium</name>
    <dbReference type="NCBI Taxonomy" id="42229"/>
    <lineage>
        <taxon>Eukaryota</taxon>
        <taxon>Viridiplantae</taxon>
        <taxon>Streptophyta</taxon>
        <taxon>Embryophyta</taxon>
        <taxon>Tracheophyta</taxon>
        <taxon>Spermatophyta</taxon>
        <taxon>Magnoliopsida</taxon>
        <taxon>eudicotyledons</taxon>
        <taxon>Gunneridae</taxon>
        <taxon>Pentapetalae</taxon>
        <taxon>rosids</taxon>
        <taxon>fabids</taxon>
        <taxon>Rosales</taxon>
        <taxon>Rosaceae</taxon>
        <taxon>Amygdaloideae</taxon>
        <taxon>Amygdaleae</taxon>
        <taxon>Prunus</taxon>
    </lineage>
</organism>
<evidence type="ECO:0000256" key="2">
    <source>
        <dbReference type="ARBA" id="ARBA00022723"/>
    </source>
</evidence>
<proteinExistence type="inferred from homology"/>
<evidence type="ECO:0000313" key="7">
    <source>
        <dbReference type="RefSeq" id="XP_021812576.1"/>
    </source>
</evidence>
<dbReference type="InterPro" id="IPR047109">
    <property type="entry name" value="CAD-like"/>
</dbReference>
<name>A0A6P5SG72_PRUAV</name>
<keyword evidence="4" id="KW-0560">Oxidoreductase</keyword>
<dbReference type="Gene3D" id="3.90.180.10">
    <property type="entry name" value="Medium-chain alcohol dehydrogenases, catalytic domain"/>
    <property type="match status" value="1"/>
</dbReference>
<reference evidence="7" key="1">
    <citation type="submission" date="2025-08" db="UniProtKB">
        <authorList>
            <consortium name="RefSeq"/>
        </authorList>
    </citation>
    <scope>IDENTIFICATION</scope>
</reference>
<sequence>MAKSPEEEHPQKAFGWAARDTSGILSPFRFSRRENADDDVTIKVLYCGVCHSDLHSAKNEWRFTNYPIVPGHEIVGVVTKARKNVKKFKVGDRVGVGVVVGSCMKFEKVRKRKLG</sequence>
<dbReference type="GO" id="GO:0046872">
    <property type="term" value="F:metal ion binding"/>
    <property type="evidence" value="ECO:0007669"/>
    <property type="project" value="UniProtKB-KW"/>
</dbReference>
<dbReference type="GO" id="GO:0016616">
    <property type="term" value="F:oxidoreductase activity, acting on the CH-OH group of donors, NAD or NADP as acceptor"/>
    <property type="evidence" value="ECO:0007669"/>
    <property type="project" value="InterPro"/>
</dbReference>
<dbReference type="KEGG" id="pavi:110755650"/>
<evidence type="ECO:0000259" key="5">
    <source>
        <dbReference type="Pfam" id="PF08240"/>
    </source>
</evidence>
<accession>A0A6P5SG72</accession>
<dbReference type="RefSeq" id="XP_021812576.1">
    <property type="nucleotide sequence ID" value="XM_021956884.1"/>
</dbReference>
<comment type="similarity">
    <text evidence="1">Belongs to the zinc-containing alcohol dehydrogenase family.</text>
</comment>
<keyword evidence="2" id="KW-0479">Metal-binding</keyword>
<dbReference type="SUPFAM" id="SSF50129">
    <property type="entry name" value="GroES-like"/>
    <property type="match status" value="1"/>
</dbReference>
<keyword evidence="6" id="KW-1185">Reference proteome</keyword>
<dbReference type="GeneID" id="110755650"/>
<feature type="domain" description="Alcohol dehydrogenase-like N-terminal" evidence="5">
    <location>
        <begin position="37"/>
        <end position="107"/>
    </location>
</feature>
<evidence type="ECO:0000256" key="4">
    <source>
        <dbReference type="ARBA" id="ARBA00023002"/>
    </source>
</evidence>
<gene>
    <name evidence="7" type="primary">LOC110755650</name>
</gene>
<evidence type="ECO:0000313" key="6">
    <source>
        <dbReference type="Proteomes" id="UP000515124"/>
    </source>
</evidence>
<dbReference type="Pfam" id="PF08240">
    <property type="entry name" value="ADH_N"/>
    <property type="match status" value="1"/>
</dbReference>
<dbReference type="InterPro" id="IPR011032">
    <property type="entry name" value="GroES-like_sf"/>
</dbReference>
<dbReference type="InterPro" id="IPR013154">
    <property type="entry name" value="ADH-like_N"/>
</dbReference>
<keyword evidence="3" id="KW-0862">Zinc</keyword>
<dbReference type="PANTHER" id="PTHR42683">
    <property type="entry name" value="ALDEHYDE REDUCTASE"/>
    <property type="match status" value="1"/>
</dbReference>
<protein>
    <submittedName>
        <fullName evidence="7">Probable mannitol dehydrogenase</fullName>
    </submittedName>
</protein>
<evidence type="ECO:0000256" key="1">
    <source>
        <dbReference type="ARBA" id="ARBA00008072"/>
    </source>
</evidence>
<dbReference type="Proteomes" id="UP000515124">
    <property type="component" value="Unplaced"/>
</dbReference>
<dbReference type="AlphaFoldDB" id="A0A6P5SG72"/>
<evidence type="ECO:0000256" key="3">
    <source>
        <dbReference type="ARBA" id="ARBA00022833"/>
    </source>
</evidence>